<reference evidence="4" key="2">
    <citation type="journal article" date="2017" name="Genome Announc.">
        <title>Genome sequences of Cyberlindnera fabianii 65, Pichia kudriavzevii 129, and Saccharomyces cerevisiae 131 isolated from fermented masau fruits in Zimbabwe.</title>
        <authorList>
            <person name="van Rijswijck I.M.H."/>
            <person name="Derks M.F.L."/>
            <person name="Abee T."/>
            <person name="de Ridder D."/>
            <person name="Smid E.J."/>
        </authorList>
    </citation>
    <scope>NUCLEOTIDE SEQUENCE [LARGE SCALE GENOMIC DNA]</scope>
    <source>
        <strain evidence="4">65</strain>
    </source>
</reference>
<accession>A0A061AXY9</accession>
<dbReference type="EMBL" id="MPUK01000014">
    <property type="protein sequence ID" value="ONH65038.1"/>
    <property type="molecule type" value="Genomic_DNA"/>
</dbReference>
<keyword evidence="4" id="KW-1185">Reference proteome</keyword>
<protein>
    <submittedName>
        <fullName evidence="2">CYFA0S03e05050g1_1</fullName>
    </submittedName>
    <submittedName>
        <fullName evidence="3">Chromosome instability protein 1</fullName>
    </submittedName>
</protein>
<evidence type="ECO:0000313" key="4">
    <source>
        <dbReference type="Proteomes" id="UP000189513"/>
    </source>
</evidence>
<dbReference type="InterPro" id="IPR058033">
    <property type="entry name" value="ARM_TBCD_2nd"/>
</dbReference>
<feature type="domain" description="Tubulin-folding cofactor D ARM repeats" evidence="1">
    <location>
        <begin position="259"/>
        <end position="440"/>
    </location>
</feature>
<dbReference type="AlphaFoldDB" id="A0A061AXY9"/>
<dbReference type="Pfam" id="PF25767">
    <property type="entry name" value="ARM_TBCD_2nd"/>
    <property type="match status" value="1"/>
</dbReference>
<dbReference type="GO" id="GO:0048487">
    <property type="term" value="F:beta-tubulin binding"/>
    <property type="evidence" value="ECO:0007669"/>
    <property type="project" value="InterPro"/>
</dbReference>
<evidence type="ECO:0000313" key="3">
    <source>
        <dbReference type="EMBL" id="ONH65038.1"/>
    </source>
</evidence>
<evidence type="ECO:0000313" key="2">
    <source>
        <dbReference type="EMBL" id="CDR39590.1"/>
    </source>
</evidence>
<dbReference type="PANTHER" id="PTHR12658:SF0">
    <property type="entry name" value="TUBULIN-SPECIFIC CHAPERONE D"/>
    <property type="match status" value="1"/>
</dbReference>
<gene>
    <name evidence="3" type="ORF">BON22_5096</name>
    <name evidence="2" type="ORF">CYFA0S_03e05050g</name>
</gene>
<evidence type="ECO:0000259" key="1">
    <source>
        <dbReference type="Pfam" id="PF25767"/>
    </source>
</evidence>
<dbReference type="VEuPathDB" id="FungiDB:BON22_5096"/>
<reference evidence="2" key="1">
    <citation type="journal article" date="2014" name="Genome Announc.">
        <title>Genome sequence of the yeast Cyberlindnera fabianii (Hansenula fabianii).</title>
        <authorList>
            <person name="Freel K.C."/>
            <person name="Sarilar V."/>
            <person name="Neuveglise C."/>
            <person name="Devillers H."/>
            <person name="Friedrich A."/>
            <person name="Schacherer J."/>
        </authorList>
    </citation>
    <scope>NUCLEOTIDE SEQUENCE</scope>
    <source>
        <strain evidence="2">YJS4271</strain>
    </source>
</reference>
<dbReference type="InterPro" id="IPR033162">
    <property type="entry name" value="TBCD"/>
</dbReference>
<proteinExistence type="predicted"/>
<dbReference type="EMBL" id="LK052888">
    <property type="protein sequence ID" value="CDR39590.1"/>
    <property type="molecule type" value="Genomic_DNA"/>
</dbReference>
<dbReference type="OrthoDB" id="10253476at2759"/>
<sequence length="1017" mass="115642">MEVDELRVAKVAKQLHAQISHQLSLLAHHTSSPNANLPGLLADIHQFQPCPQLLHHHLNEYVTIILSAYISHNSVSQVTEVFYTLSKIVGSKKMLNYFQTDVSLIPQLTQRYLSQDQIHWHEKYLLLCWLTVLVLAPFRLDTFQEDIKTQLHQIGHAQLKDSGPLQPLAARLIGSMIMRSDCDDLFQKFIKEIVKNYDAANGVLRQGYLFAFNVALHKDSNDKMMDITSKMVEFFIRERKDDEGNIDLKSKILSKLSKNLEILDDLEGIEIVITWFEIEFSHKNTDTRFTLARQYSKMLTRIDECLSIDLMLEMLDNAHQLASESADYVNSDRLHSYLLCLAELLRLGLVDVNGFDKLVETLNHTFFFQQTRITHIAGSNIRDASNFIAWSLAKYQRKTLEPNIVMSIFTDLLQVSCFDKEIIIRRSATAALQELIGRHGVSTWSHFYPDDEQNSARSIRVIEILDYVDLGSLEKSYLQIPEKLIEIFPSLKPRFIAFLIDNVYNMDTELAKLSSKSLCLLLTTSTSEVRDNAITCILQNANKKPTHAFLALSELLQLHHTQEILDTLIPLFTATTINHHKDTPFTITSYLSLLTVLIPLSSKILTPTTLNNVFDAIRINSPDIIIVLNKLVPLLNIDTEHWSKWLHYIKNNNINTASTVASLPIFKTHVEDVMDLLKTETVDAVVKARILESISAYLTRGEFLSDEIKLGIVEQLNDYSVSEQGDVGSKVRLSCIRLITENKKVFDGDLRPVVETKLIRLAVEPIDRLRIEAVKLLMSFFGSNEVLIDTRDLGAYFSQFLGLFQTHFSENKDATLELLRGYIFSAGALKATDTLITASLHSFSSYYLTLSPESQHTVLIQLCSLLKPDTSTIPPSSSHHARLTKQILVGLQFVTRLLLTNIPIPSSFPLKGLYIRIHNLHLSTKNMTRLSCAIKIFGYLYLAHDLVEGKQRLIALMTTHPLARVRQLASEELYLVYQECLLKSGDATGKYEDAIKVIQDVDWSGKDVKMYKDKIDI</sequence>
<dbReference type="OMA" id="ATNFICW"/>
<dbReference type="GO" id="GO:0000226">
    <property type="term" value="P:microtubule cytoskeleton organization"/>
    <property type="evidence" value="ECO:0007669"/>
    <property type="project" value="TreeGrafter"/>
</dbReference>
<dbReference type="Proteomes" id="UP000189513">
    <property type="component" value="Unassembled WGS sequence"/>
</dbReference>
<reference evidence="3" key="3">
    <citation type="submission" date="2017-01" db="EMBL/GenBank/DDBJ databases">
        <authorList>
            <person name="Mah S.A."/>
            <person name="Swanson W.J."/>
            <person name="Moy G.W."/>
            <person name="Vacquier V.D."/>
        </authorList>
    </citation>
    <scope>NUCLEOTIDE SEQUENCE [LARGE SCALE GENOMIC DNA]</scope>
    <source>
        <strain evidence="3">65</strain>
    </source>
</reference>
<dbReference type="GO" id="GO:0007021">
    <property type="term" value="P:tubulin complex assembly"/>
    <property type="evidence" value="ECO:0007669"/>
    <property type="project" value="InterPro"/>
</dbReference>
<organism evidence="2">
    <name type="scientific">Cyberlindnera fabianii</name>
    <name type="common">Yeast</name>
    <name type="synonym">Hansenula fabianii</name>
    <dbReference type="NCBI Taxonomy" id="36022"/>
    <lineage>
        <taxon>Eukaryota</taxon>
        <taxon>Fungi</taxon>
        <taxon>Dikarya</taxon>
        <taxon>Ascomycota</taxon>
        <taxon>Saccharomycotina</taxon>
        <taxon>Saccharomycetes</taxon>
        <taxon>Phaffomycetales</taxon>
        <taxon>Phaffomycetaceae</taxon>
        <taxon>Cyberlindnera</taxon>
    </lineage>
</organism>
<dbReference type="GO" id="GO:0005096">
    <property type="term" value="F:GTPase activator activity"/>
    <property type="evidence" value="ECO:0007669"/>
    <property type="project" value="InterPro"/>
</dbReference>
<dbReference type="STRING" id="36022.A0A061AXY9"/>
<dbReference type="SUPFAM" id="SSF48371">
    <property type="entry name" value="ARM repeat"/>
    <property type="match status" value="1"/>
</dbReference>
<dbReference type="InterPro" id="IPR016024">
    <property type="entry name" value="ARM-type_fold"/>
</dbReference>
<dbReference type="Pfam" id="PF23579">
    <property type="entry name" value="ARM_TBCD"/>
    <property type="match status" value="1"/>
</dbReference>
<name>A0A061AXY9_CYBFA</name>
<dbReference type="GO" id="GO:0007023">
    <property type="term" value="P:post-chaperonin tubulin folding pathway"/>
    <property type="evidence" value="ECO:0007669"/>
    <property type="project" value="InterPro"/>
</dbReference>
<dbReference type="PANTHER" id="PTHR12658">
    <property type="entry name" value="BETA-TUBULIN COFACTOR D"/>
    <property type="match status" value="1"/>
</dbReference>